<evidence type="ECO:0000313" key="10">
    <source>
        <dbReference type="Proteomes" id="UP000664521"/>
    </source>
</evidence>
<name>A0A8H3EM94_9LECA</name>
<feature type="domain" description="BZIP" evidence="8">
    <location>
        <begin position="259"/>
        <end position="318"/>
    </location>
</feature>
<feature type="compositionally biased region" description="Basic and acidic residues" evidence="7">
    <location>
        <begin position="284"/>
        <end position="293"/>
    </location>
</feature>
<dbReference type="OrthoDB" id="644067at2759"/>
<sequence>MARLAYNYNNTNPPSHVLPPDTRQPPYDSDIDSVLDDHILDTTESIAMSPAAAAQEHRRPSFPDAGHMYSPRTDRLMGFPFSGDAAANGAAHYFLEQDAQQFNHQDLPHPPSFGPAQWHPHNTPGSLTPTTAYDHYPTTYELKDTTFEHAHDATGTANTQFYSALPTEPGALYQANTALSASPQSAQDWMSNSSNDHMELHSVPKHLHLASPSFNPNPPLLRRDGIRKKNARFEIPAERTLRTIDTLINQTTDEQEIKELKQQKRLLRNRQAALDSRQRKKQHTERLEEEKKQTSNVITELEDSLGELRVQVRELEQEKEGWQAAQQHFQKYVDDLMLEKEEMIRSHTLETAELRKRNVVLLEQAQKIESLSMSAVPSSTGYSTDFSEFDHITMESSPWDTFSMVNEFSVEPEMKQENSLVVLPKKERASSKDDDKAATSGLLLMLLLCGAWVASSNPATAPASIPKMPEEVRMASAVVLENIYKDAGIPPAQHLPGQNMNPMRRASSQSASRTTLSASEYSSLSHSPISTLHHRLVAPSERQHQESGYSLSTNQYSGVTSDDLYDEPTSASSPRRRNLGDALAAMRRDKQGSAAEVYTRSLMWDEVPTNVVRDFARMMAQYNSGAMRPDSGEPIS</sequence>
<evidence type="ECO:0000313" key="9">
    <source>
        <dbReference type="EMBL" id="CAF9908175.1"/>
    </source>
</evidence>
<dbReference type="GO" id="GO:0003677">
    <property type="term" value="F:DNA binding"/>
    <property type="evidence" value="ECO:0007669"/>
    <property type="project" value="UniProtKB-KW"/>
</dbReference>
<protein>
    <recommendedName>
        <fullName evidence="8">BZIP domain-containing protein</fullName>
    </recommendedName>
</protein>
<proteinExistence type="inferred from homology"/>
<dbReference type="AlphaFoldDB" id="A0A8H3EM94"/>
<dbReference type="SMART" id="SM00338">
    <property type="entry name" value="BRLZ"/>
    <property type="match status" value="1"/>
</dbReference>
<dbReference type="PANTHER" id="PTHR47416">
    <property type="entry name" value="BASIC-LEUCINE ZIPPER TRANSCRIPTION FACTOR F-RELATED"/>
    <property type="match status" value="1"/>
</dbReference>
<evidence type="ECO:0000256" key="4">
    <source>
        <dbReference type="ARBA" id="ARBA00023125"/>
    </source>
</evidence>
<keyword evidence="4" id="KW-0238">DNA-binding</keyword>
<dbReference type="PROSITE" id="PS50217">
    <property type="entry name" value="BZIP"/>
    <property type="match status" value="1"/>
</dbReference>
<evidence type="ECO:0000256" key="7">
    <source>
        <dbReference type="SAM" id="MobiDB-lite"/>
    </source>
</evidence>
<dbReference type="InterPro" id="IPR046347">
    <property type="entry name" value="bZIP_sf"/>
</dbReference>
<dbReference type="PANTHER" id="PTHR47416:SF8">
    <property type="entry name" value="BASIC-LEUCINE ZIPPER TRANSCRIPTION FACTOR E-RELATED"/>
    <property type="match status" value="1"/>
</dbReference>
<comment type="similarity">
    <text evidence="2">Belongs to the bZIP family.</text>
</comment>
<evidence type="ECO:0000256" key="6">
    <source>
        <dbReference type="ARBA" id="ARBA00023242"/>
    </source>
</evidence>
<evidence type="ECO:0000256" key="3">
    <source>
        <dbReference type="ARBA" id="ARBA00023015"/>
    </source>
</evidence>
<reference evidence="9" key="1">
    <citation type="submission" date="2021-03" db="EMBL/GenBank/DDBJ databases">
        <authorList>
            <person name="Tagirdzhanova G."/>
        </authorList>
    </citation>
    <scope>NUCLEOTIDE SEQUENCE</scope>
</reference>
<accession>A0A8H3EM94</accession>
<feature type="region of interest" description="Disordered" evidence="7">
    <location>
        <begin position="269"/>
        <end position="295"/>
    </location>
</feature>
<organism evidence="9 10">
    <name type="scientific">Heterodermia speciosa</name>
    <dbReference type="NCBI Taxonomy" id="116794"/>
    <lineage>
        <taxon>Eukaryota</taxon>
        <taxon>Fungi</taxon>
        <taxon>Dikarya</taxon>
        <taxon>Ascomycota</taxon>
        <taxon>Pezizomycotina</taxon>
        <taxon>Lecanoromycetes</taxon>
        <taxon>OSLEUM clade</taxon>
        <taxon>Lecanoromycetidae</taxon>
        <taxon>Caliciales</taxon>
        <taxon>Physciaceae</taxon>
        <taxon>Heterodermia</taxon>
    </lineage>
</organism>
<keyword evidence="10" id="KW-1185">Reference proteome</keyword>
<evidence type="ECO:0000256" key="2">
    <source>
        <dbReference type="ARBA" id="ARBA00007163"/>
    </source>
</evidence>
<keyword evidence="3" id="KW-0805">Transcription regulation</keyword>
<dbReference type="SUPFAM" id="SSF57959">
    <property type="entry name" value="Leucine zipper domain"/>
    <property type="match status" value="1"/>
</dbReference>
<comment type="subcellular location">
    <subcellularLocation>
        <location evidence="1">Nucleus</location>
    </subcellularLocation>
</comment>
<comment type="caution">
    <text evidence="9">The sequence shown here is derived from an EMBL/GenBank/DDBJ whole genome shotgun (WGS) entry which is preliminary data.</text>
</comment>
<dbReference type="InterPro" id="IPR004827">
    <property type="entry name" value="bZIP"/>
</dbReference>
<dbReference type="Gene3D" id="1.20.5.170">
    <property type="match status" value="1"/>
</dbReference>
<feature type="region of interest" description="Disordered" evidence="7">
    <location>
        <begin position="1"/>
        <end position="31"/>
    </location>
</feature>
<keyword evidence="5" id="KW-0804">Transcription</keyword>
<gene>
    <name evidence="9" type="ORF">HETSPECPRED_008008</name>
</gene>
<dbReference type="Pfam" id="PF00170">
    <property type="entry name" value="bZIP_1"/>
    <property type="match status" value="1"/>
</dbReference>
<evidence type="ECO:0000256" key="5">
    <source>
        <dbReference type="ARBA" id="ARBA00023163"/>
    </source>
</evidence>
<dbReference type="Proteomes" id="UP000664521">
    <property type="component" value="Unassembled WGS sequence"/>
</dbReference>
<evidence type="ECO:0000256" key="1">
    <source>
        <dbReference type="ARBA" id="ARBA00004123"/>
    </source>
</evidence>
<evidence type="ECO:0000259" key="8">
    <source>
        <dbReference type="PROSITE" id="PS50217"/>
    </source>
</evidence>
<feature type="compositionally biased region" description="Polar residues" evidence="7">
    <location>
        <begin position="546"/>
        <end position="560"/>
    </location>
</feature>
<feature type="region of interest" description="Disordered" evidence="7">
    <location>
        <begin position="539"/>
        <end position="577"/>
    </location>
</feature>
<dbReference type="EMBL" id="CAJPDS010000006">
    <property type="protein sequence ID" value="CAF9908175.1"/>
    <property type="molecule type" value="Genomic_DNA"/>
</dbReference>
<feature type="region of interest" description="Disordered" evidence="7">
    <location>
        <begin position="490"/>
        <end position="527"/>
    </location>
</feature>
<dbReference type="GO" id="GO:0003700">
    <property type="term" value="F:DNA-binding transcription factor activity"/>
    <property type="evidence" value="ECO:0007669"/>
    <property type="project" value="InterPro"/>
</dbReference>
<keyword evidence="6" id="KW-0539">Nucleus</keyword>
<feature type="compositionally biased region" description="Low complexity" evidence="7">
    <location>
        <begin position="504"/>
        <end position="527"/>
    </location>
</feature>
<dbReference type="CDD" id="cd14686">
    <property type="entry name" value="bZIP"/>
    <property type="match status" value="1"/>
</dbReference>
<dbReference type="GO" id="GO:0005634">
    <property type="term" value="C:nucleus"/>
    <property type="evidence" value="ECO:0007669"/>
    <property type="project" value="UniProtKB-SubCell"/>
</dbReference>